<dbReference type="Proteomes" id="UP001175097">
    <property type="component" value="Unassembled WGS sequence"/>
</dbReference>
<protein>
    <submittedName>
        <fullName evidence="2">Uncharacterized protein</fullName>
    </submittedName>
</protein>
<accession>A0ABT8JSI7</accession>
<comment type="caution">
    <text evidence="2">The sequence shown here is derived from an EMBL/GenBank/DDBJ whole genome shotgun (WGS) entry which is preliminary data.</text>
</comment>
<organism evidence="2 3">
    <name type="scientific">Sporosarcina highlanderae</name>
    <dbReference type="NCBI Taxonomy" id="3035916"/>
    <lineage>
        <taxon>Bacteria</taxon>
        <taxon>Bacillati</taxon>
        <taxon>Bacillota</taxon>
        <taxon>Bacilli</taxon>
        <taxon>Bacillales</taxon>
        <taxon>Caryophanaceae</taxon>
        <taxon>Sporosarcina</taxon>
    </lineage>
</organism>
<keyword evidence="1" id="KW-0472">Membrane</keyword>
<keyword evidence="1" id="KW-1133">Transmembrane helix</keyword>
<proteinExistence type="predicted"/>
<sequence>MTNKIRILLLLLVIGSTSLVLSLTLPLPDGLKWTFLVIAVLFNITSAIGLMVIGVKKTRE</sequence>
<evidence type="ECO:0000313" key="3">
    <source>
        <dbReference type="Proteomes" id="UP001175097"/>
    </source>
</evidence>
<dbReference type="EMBL" id="JAROCC010000008">
    <property type="protein sequence ID" value="MDN4608044.1"/>
    <property type="molecule type" value="Genomic_DNA"/>
</dbReference>
<evidence type="ECO:0000313" key="2">
    <source>
        <dbReference type="EMBL" id="MDN4608044.1"/>
    </source>
</evidence>
<keyword evidence="3" id="KW-1185">Reference proteome</keyword>
<feature type="transmembrane region" description="Helical" evidence="1">
    <location>
        <begin position="32"/>
        <end position="55"/>
    </location>
</feature>
<gene>
    <name evidence="2" type="ORF">P5G49_11255</name>
</gene>
<reference evidence="2" key="1">
    <citation type="submission" date="2023-03" db="EMBL/GenBank/DDBJ databases">
        <title>MT1 and MT2 Draft Genomes of Novel Species.</title>
        <authorList>
            <person name="Venkateswaran K."/>
        </authorList>
    </citation>
    <scope>NUCLEOTIDE SEQUENCE</scope>
    <source>
        <strain evidence="2">F6_3S_P_2</strain>
    </source>
</reference>
<dbReference type="RefSeq" id="WP_301243845.1">
    <property type="nucleotide sequence ID" value="NZ_JAROCC010000008.1"/>
</dbReference>
<name>A0ABT8JSI7_9BACL</name>
<keyword evidence="1" id="KW-0812">Transmembrane</keyword>
<evidence type="ECO:0000256" key="1">
    <source>
        <dbReference type="SAM" id="Phobius"/>
    </source>
</evidence>